<keyword evidence="1" id="KW-0812">Transmembrane</keyword>
<reference evidence="2 3" key="1">
    <citation type="submission" date="2014-07" db="EMBL/GenBank/DDBJ databases">
        <title>Draft genome sequence of Thalassospira tepidiphila 1-1B.</title>
        <authorList>
            <person name="Lai Q."/>
            <person name="Shao Z."/>
        </authorList>
    </citation>
    <scope>NUCLEOTIDE SEQUENCE [LARGE SCALE GENOMIC DNA]</scope>
    <source>
        <strain evidence="2 3">MCCC 1A03514</strain>
    </source>
</reference>
<keyword evidence="1" id="KW-1133">Transmembrane helix</keyword>
<name>A0A853KYS1_9PROT</name>
<dbReference type="AlphaFoldDB" id="A0A853KYS1"/>
<dbReference type="Proteomes" id="UP000094009">
    <property type="component" value="Unassembled WGS sequence"/>
</dbReference>
<organism evidence="2 3">
    <name type="scientific">Thalassospira tepidiphila MCCC 1A03514</name>
    <dbReference type="NCBI Taxonomy" id="1177930"/>
    <lineage>
        <taxon>Bacteria</taxon>
        <taxon>Pseudomonadati</taxon>
        <taxon>Pseudomonadota</taxon>
        <taxon>Alphaproteobacteria</taxon>
        <taxon>Rhodospirillales</taxon>
        <taxon>Thalassospiraceae</taxon>
        <taxon>Thalassospira</taxon>
    </lineage>
</organism>
<evidence type="ECO:0000313" key="3">
    <source>
        <dbReference type="Proteomes" id="UP000094009"/>
    </source>
</evidence>
<keyword evidence="1" id="KW-0472">Membrane</keyword>
<gene>
    <name evidence="2" type="ORF">TH4_12875</name>
</gene>
<dbReference type="EMBL" id="JPVZ01000005">
    <property type="protein sequence ID" value="OAZ09348.1"/>
    <property type="molecule type" value="Genomic_DNA"/>
</dbReference>
<evidence type="ECO:0000256" key="1">
    <source>
        <dbReference type="SAM" id="Phobius"/>
    </source>
</evidence>
<protein>
    <submittedName>
        <fullName evidence="2">Uncharacterized protein</fullName>
    </submittedName>
</protein>
<evidence type="ECO:0000313" key="2">
    <source>
        <dbReference type="EMBL" id="OAZ09348.1"/>
    </source>
</evidence>
<dbReference type="RefSeq" id="WP_064781364.1">
    <property type="nucleotide sequence ID" value="NZ_JPVZ01000005.1"/>
</dbReference>
<feature type="transmembrane region" description="Helical" evidence="1">
    <location>
        <begin position="6"/>
        <end position="26"/>
    </location>
</feature>
<comment type="caution">
    <text evidence="2">The sequence shown here is derived from an EMBL/GenBank/DDBJ whole genome shotgun (WGS) entry which is preliminary data.</text>
</comment>
<proteinExistence type="predicted"/>
<sequence>MFSYIAVALLSVWIAFMILIWTKGGLRKGRKFGNKIAKHLGFTNNFFHSVLDNGTSGPSLQVLAILETGNLSVHQASVELGPSLRRGLTQLESKFGPQEMIENAKPVVMDLVREWEELQKNS</sequence>
<accession>A0A853KYS1</accession>